<feature type="domain" description="Aminoacyl-tRNA synthetase class Ia" evidence="11">
    <location>
        <begin position="674"/>
        <end position="713"/>
    </location>
</feature>
<keyword evidence="6 10" id="KW-0067">ATP-binding</keyword>
<evidence type="ECO:0000256" key="10">
    <source>
        <dbReference type="RuleBase" id="RU363035"/>
    </source>
</evidence>
<accession>A0A6J8C7F6</accession>
<gene>
    <name evidence="13" type="ORF">MCOR_26408</name>
</gene>
<dbReference type="GO" id="GO:0032543">
    <property type="term" value="P:mitochondrial translation"/>
    <property type="evidence" value="ECO:0007669"/>
    <property type="project" value="TreeGrafter"/>
</dbReference>
<dbReference type="GO" id="GO:0006429">
    <property type="term" value="P:leucyl-tRNA aminoacylation"/>
    <property type="evidence" value="ECO:0007669"/>
    <property type="project" value="InterPro"/>
</dbReference>
<dbReference type="InterPro" id="IPR009008">
    <property type="entry name" value="Val/Leu/Ile-tRNA-synth_edit"/>
</dbReference>
<dbReference type="GO" id="GO:0005524">
    <property type="term" value="F:ATP binding"/>
    <property type="evidence" value="ECO:0007669"/>
    <property type="project" value="UniProtKB-KW"/>
</dbReference>
<dbReference type="Pfam" id="PF00133">
    <property type="entry name" value="tRNA-synt_1"/>
    <property type="match status" value="3"/>
</dbReference>
<dbReference type="InterPro" id="IPR002302">
    <property type="entry name" value="Leu-tRNA-ligase"/>
</dbReference>
<dbReference type="Gene3D" id="3.40.50.620">
    <property type="entry name" value="HUPs"/>
    <property type="match status" value="2"/>
</dbReference>
<keyword evidence="8 10" id="KW-0030">Aminoacyl-tRNA synthetase</keyword>
<evidence type="ECO:0000313" key="13">
    <source>
        <dbReference type="EMBL" id="CAC5391396.1"/>
    </source>
</evidence>
<dbReference type="InterPro" id="IPR014729">
    <property type="entry name" value="Rossmann-like_a/b/a_fold"/>
</dbReference>
<dbReference type="PANTHER" id="PTHR43740:SF2">
    <property type="entry name" value="LEUCINE--TRNA LIGASE, MITOCHONDRIAL"/>
    <property type="match status" value="1"/>
</dbReference>
<dbReference type="PANTHER" id="PTHR43740">
    <property type="entry name" value="LEUCYL-TRNA SYNTHETASE"/>
    <property type="match status" value="1"/>
</dbReference>
<dbReference type="Pfam" id="PF13603">
    <property type="entry name" value="tRNA-synt_1_2"/>
    <property type="match status" value="1"/>
</dbReference>
<comment type="subcellular location">
    <subcellularLocation>
        <location evidence="1">Mitochondrion matrix</location>
    </subcellularLocation>
</comment>
<organism evidence="13 14">
    <name type="scientific">Mytilus coruscus</name>
    <name type="common">Sea mussel</name>
    <dbReference type="NCBI Taxonomy" id="42192"/>
    <lineage>
        <taxon>Eukaryota</taxon>
        <taxon>Metazoa</taxon>
        <taxon>Spiralia</taxon>
        <taxon>Lophotrochozoa</taxon>
        <taxon>Mollusca</taxon>
        <taxon>Bivalvia</taxon>
        <taxon>Autobranchia</taxon>
        <taxon>Pteriomorphia</taxon>
        <taxon>Mytilida</taxon>
        <taxon>Mytiloidea</taxon>
        <taxon>Mytilidae</taxon>
        <taxon>Mytilinae</taxon>
        <taxon>Mytilus</taxon>
    </lineage>
</organism>
<evidence type="ECO:0000256" key="9">
    <source>
        <dbReference type="ARBA" id="ARBA00030520"/>
    </source>
</evidence>
<proteinExistence type="inferred from homology"/>
<name>A0A6J8C7F6_MYTCO</name>
<feature type="domain" description="Leucyl-tRNA synthetase editing" evidence="12">
    <location>
        <begin position="308"/>
        <end position="463"/>
    </location>
</feature>
<evidence type="ECO:0000256" key="8">
    <source>
        <dbReference type="ARBA" id="ARBA00023146"/>
    </source>
</evidence>
<evidence type="ECO:0000259" key="11">
    <source>
        <dbReference type="Pfam" id="PF00133"/>
    </source>
</evidence>
<feature type="domain" description="Aminoacyl-tRNA synthetase class Ia" evidence="11">
    <location>
        <begin position="477"/>
        <end position="637"/>
    </location>
</feature>
<feature type="domain" description="Aminoacyl-tRNA synthetase class Ia" evidence="11">
    <location>
        <begin position="102"/>
        <end position="290"/>
    </location>
</feature>
<dbReference type="GO" id="GO:0005759">
    <property type="term" value="C:mitochondrial matrix"/>
    <property type="evidence" value="ECO:0007669"/>
    <property type="project" value="UniProtKB-SubCell"/>
</dbReference>
<dbReference type="EC" id="6.1.1.4" evidence="3"/>
<evidence type="ECO:0000256" key="7">
    <source>
        <dbReference type="ARBA" id="ARBA00022917"/>
    </source>
</evidence>
<dbReference type="Proteomes" id="UP000507470">
    <property type="component" value="Unassembled WGS sequence"/>
</dbReference>
<dbReference type="FunFam" id="1.10.730.10:FF:000002">
    <property type="entry name" value="Leucine--tRNA ligase"/>
    <property type="match status" value="1"/>
</dbReference>
<protein>
    <recommendedName>
        <fullName evidence="3">leucine--tRNA ligase</fullName>
        <ecNumber evidence="3">6.1.1.4</ecNumber>
    </recommendedName>
    <alternativeName>
        <fullName evidence="9">Leucyl-tRNA synthetase</fullName>
    </alternativeName>
</protein>
<dbReference type="SUPFAM" id="SSF52374">
    <property type="entry name" value="Nucleotidylyl transferase"/>
    <property type="match status" value="1"/>
</dbReference>
<dbReference type="PROSITE" id="PS00178">
    <property type="entry name" value="AA_TRNA_LIGASE_I"/>
    <property type="match status" value="1"/>
</dbReference>
<evidence type="ECO:0000256" key="2">
    <source>
        <dbReference type="ARBA" id="ARBA00005594"/>
    </source>
</evidence>
<dbReference type="FunFam" id="3.40.50.620:FF:000003">
    <property type="entry name" value="Leucine--tRNA ligase"/>
    <property type="match status" value="1"/>
</dbReference>
<sequence length="947" mass="109969">MKRLEIQSNKSVLKVSQKPKYNIVSVVDLHVLLQDKNMRCKLPVSWCQWRFLKTNPGILNLDFSSYRIVATRNLYSETKKWPAKYDSETRIELEKFWNPKIQEQNKARQKFDLKSDKEKYYVLSMFPYPSGKLHMGHVRVYTLSDCMARYHRLKGKQVIHPMGWDAFGLPAENAAIERGEMPDKWTKSNIESMRKQLEELHCSFDWDRELSTCDPSYYKWSQFIFLKMYEAGLVYQREGLVNWDPIDQTVLANEQIDDQGHSWRSGAKVEKKYLRQWYIKTTAYSKSLSDGLKELNPEYWRDIISLQRNWIGKCTGTRLDFELKNGDETMTDPLTVFTDHPEALYGVSHIALSPDHRFNDPKYYTSTDTSQGQNKSADRLLTIEAVHPITGDVIPMIISNSQEEDEIIEAYLGIPSLSQHDLECAQKFGFTFKEVIDSDGNIINSDQFSGLTKNQAFQEVCNYAKEKGFGGQLTSAKLKDWLISRQRYWGTPIPMIHCPKCQIVPVPHEELPVKLPKLESLTKKGLSPLTQATEWLSVKCPRCGGDATRETDTMDTFVDSSWYFLRYLDHSNCSLPFDREVANQLMPVDLYIGGKEHATLHMFFARFFNHFLCDAGYLSHREPFTNLLVQGMVLGQSYRVKETGQYLKPEEIGFSNPKSPVEKSTGKPLIKEWEKMSKSKYNGVDPQEIIDEYGVSATRMTIVYNVAPKSDRRWSNTEFRGVLNWKGRIWSLVTMVLKNYNKVDTAYQDIDEWNRKIKEVRNIHLAEINYNFETTFMISVAITAMQQLTEYLRSVPKEVAVNSDIFLQTLAEVIIMISPISPSFANELWEGYRNTITFCSTCDMNQLVQEQTWPELDEDCNMILNVKCNNKMVFDTTVPYSILNTLSKDEAQQISQRHPVYKKYFDVHTVKSVHLTVKTDYKATIDYHIPTIEEEVIKKLNKKRKKK</sequence>
<dbReference type="Gene3D" id="1.10.730.10">
    <property type="entry name" value="Isoleucyl-tRNA Synthetase, Domain 1"/>
    <property type="match status" value="2"/>
</dbReference>
<dbReference type="InterPro" id="IPR002300">
    <property type="entry name" value="aa-tRNA-synth_Ia"/>
</dbReference>
<dbReference type="SUPFAM" id="SSF50677">
    <property type="entry name" value="ValRS/IleRS/LeuRS editing domain"/>
    <property type="match status" value="1"/>
</dbReference>
<keyword evidence="7 10" id="KW-0648">Protein biosynthesis</keyword>
<evidence type="ECO:0000256" key="4">
    <source>
        <dbReference type="ARBA" id="ARBA00022598"/>
    </source>
</evidence>
<dbReference type="CDD" id="cd00812">
    <property type="entry name" value="LeuRS_core"/>
    <property type="match status" value="1"/>
</dbReference>
<dbReference type="GO" id="GO:0004823">
    <property type="term" value="F:leucine-tRNA ligase activity"/>
    <property type="evidence" value="ECO:0007669"/>
    <property type="project" value="UniProtKB-EC"/>
</dbReference>
<evidence type="ECO:0000259" key="12">
    <source>
        <dbReference type="Pfam" id="PF13603"/>
    </source>
</evidence>
<dbReference type="NCBIfam" id="TIGR00396">
    <property type="entry name" value="leuS_bact"/>
    <property type="match status" value="1"/>
</dbReference>
<dbReference type="FunFam" id="3.40.50.620:FF:000100">
    <property type="entry name" value="probable leucine--tRNA ligase, mitochondrial"/>
    <property type="match status" value="1"/>
</dbReference>
<dbReference type="GO" id="GO:0002161">
    <property type="term" value="F:aminoacyl-tRNA deacylase activity"/>
    <property type="evidence" value="ECO:0007669"/>
    <property type="project" value="InterPro"/>
</dbReference>
<dbReference type="SUPFAM" id="SSF47323">
    <property type="entry name" value="Anticodon-binding domain of a subclass of class I aminoacyl-tRNA synthetases"/>
    <property type="match status" value="1"/>
</dbReference>
<dbReference type="PRINTS" id="PR00985">
    <property type="entry name" value="TRNASYNTHLEU"/>
</dbReference>
<reference evidence="13 14" key="1">
    <citation type="submission" date="2020-06" db="EMBL/GenBank/DDBJ databases">
        <authorList>
            <person name="Li R."/>
            <person name="Bekaert M."/>
        </authorList>
    </citation>
    <scope>NUCLEOTIDE SEQUENCE [LARGE SCALE GENOMIC DNA]</scope>
    <source>
        <strain evidence="14">wild</strain>
    </source>
</reference>
<evidence type="ECO:0000256" key="6">
    <source>
        <dbReference type="ARBA" id="ARBA00022840"/>
    </source>
</evidence>
<keyword evidence="4 10" id="KW-0436">Ligase</keyword>
<keyword evidence="5 10" id="KW-0547">Nucleotide-binding</keyword>
<evidence type="ECO:0000256" key="1">
    <source>
        <dbReference type="ARBA" id="ARBA00004305"/>
    </source>
</evidence>
<comment type="similarity">
    <text evidence="2 10">Belongs to the class-I aminoacyl-tRNA synthetase family.</text>
</comment>
<evidence type="ECO:0000313" key="14">
    <source>
        <dbReference type="Proteomes" id="UP000507470"/>
    </source>
</evidence>
<evidence type="ECO:0000256" key="3">
    <source>
        <dbReference type="ARBA" id="ARBA00013164"/>
    </source>
</evidence>
<dbReference type="OrthoDB" id="15954at2759"/>
<dbReference type="InterPro" id="IPR009080">
    <property type="entry name" value="tRNAsynth_Ia_anticodon-bd"/>
</dbReference>
<dbReference type="InterPro" id="IPR025709">
    <property type="entry name" value="Leu_tRNA-synth_edit"/>
</dbReference>
<evidence type="ECO:0000256" key="5">
    <source>
        <dbReference type="ARBA" id="ARBA00022741"/>
    </source>
</evidence>
<dbReference type="InterPro" id="IPR001412">
    <property type="entry name" value="aa-tRNA-synth_I_CS"/>
</dbReference>
<keyword evidence="14" id="KW-1185">Reference proteome</keyword>
<dbReference type="EMBL" id="CACVKT020004746">
    <property type="protein sequence ID" value="CAC5391396.1"/>
    <property type="molecule type" value="Genomic_DNA"/>
</dbReference>
<dbReference type="AlphaFoldDB" id="A0A6J8C7F6"/>